<gene>
    <name evidence="2" type="ORF">UPYG_G00010480</name>
</gene>
<dbReference type="EMBL" id="JAGEUA010000001">
    <property type="protein sequence ID" value="KAL1021235.1"/>
    <property type="molecule type" value="Genomic_DNA"/>
</dbReference>
<evidence type="ECO:0000256" key="1">
    <source>
        <dbReference type="SAM" id="SignalP"/>
    </source>
</evidence>
<feature type="chain" id="PRO_5044848701" evidence="1">
    <location>
        <begin position="22"/>
        <end position="134"/>
    </location>
</feature>
<evidence type="ECO:0000313" key="2">
    <source>
        <dbReference type="EMBL" id="KAL1021235.1"/>
    </source>
</evidence>
<dbReference type="Proteomes" id="UP001557470">
    <property type="component" value="Unassembled WGS sequence"/>
</dbReference>
<protein>
    <submittedName>
        <fullName evidence="2">Uncharacterized protein</fullName>
    </submittedName>
</protein>
<feature type="signal peptide" evidence="1">
    <location>
        <begin position="1"/>
        <end position="21"/>
    </location>
</feature>
<reference evidence="2 3" key="1">
    <citation type="submission" date="2024-06" db="EMBL/GenBank/DDBJ databases">
        <authorList>
            <person name="Pan Q."/>
            <person name="Wen M."/>
            <person name="Jouanno E."/>
            <person name="Zahm M."/>
            <person name="Klopp C."/>
            <person name="Cabau C."/>
            <person name="Louis A."/>
            <person name="Berthelot C."/>
            <person name="Parey E."/>
            <person name="Roest Crollius H."/>
            <person name="Montfort J."/>
            <person name="Robinson-Rechavi M."/>
            <person name="Bouchez O."/>
            <person name="Lampietro C."/>
            <person name="Lopez Roques C."/>
            <person name="Donnadieu C."/>
            <person name="Postlethwait J."/>
            <person name="Bobe J."/>
            <person name="Verreycken H."/>
            <person name="Guiguen Y."/>
        </authorList>
    </citation>
    <scope>NUCLEOTIDE SEQUENCE [LARGE SCALE GENOMIC DNA]</scope>
    <source>
        <strain evidence="2">Up_M1</strain>
        <tissue evidence="2">Testis</tissue>
    </source>
</reference>
<name>A0ABD0XIN7_UMBPY</name>
<evidence type="ECO:0000313" key="3">
    <source>
        <dbReference type="Proteomes" id="UP001557470"/>
    </source>
</evidence>
<sequence>MISNIQFCCLSSLVLLNLVGAKPLSNLQSLKELLEEESNVPYYASDETDVDDKDLNTGKAAFTAEEVHPWVTENGGNSALSGKENELAPGLDANGKVVLAVDQSTRNDAFLNFSTRMNLFNSDIIERVYTGVCD</sequence>
<proteinExistence type="predicted"/>
<accession>A0ABD0XIN7</accession>
<keyword evidence="3" id="KW-1185">Reference proteome</keyword>
<organism evidence="2 3">
    <name type="scientific">Umbra pygmaea</name>
    <name type="common">Eastern mudminnow</name>
    <dbReference type="NCBI Taxonomy" id="75934"/>
    <lineage>
        <taxon>Eukaryota</taxon>
        <taxon>Metazoa</taxon>
        <taxon>Chordata</taxon>
        <taxon>Craniata</taxon>
        <taxon>Vertebrata</taxon>
        <taxon>Euteleostomi</taxon>
        <taxon>Actinopterygii</taxon>
        <taxon>Neopterygii</taxon>
        <taxon>Teleostei</taxon>
        <taxon>Protacanthopterygii</taxon>
        <taxon>Esociformes</taxon>
        <taxon>Umbridae</taxon>
        <taxon>Umbra</taxon>
    </lineage>
</organism>
<comment type="caution">
    <text evidence="2">The sequence shown here is derived from an EMBL/GenBank/DDBJ whole genome shotgun (WGS) entry which is preliminary data.</text>
</comment>
<keyword evidence="1" id="KW-0732">Signal</keyword>
<dbReference type="AlphaFoldDB" id="A0ABD0XIN7"/>